<feature type="transmembrane region" description="Helical" evidence="7">
    <location>
        <begin position="182"/>
        <end position="203"/>
    </location>
</feature>
<feature type="transmembrane region" description="Helical" evidence="7">
    <location>
        <begin position="381"/>
        <end position="407"/>
    </location>
</feature>
<comment type="caution">
    <text evidence="9">The sequence shown here is derived from an EMBL/GenBank/DDBJ whole genome shotgun (WGS) entry which is preliminary data.</text>
</comment>
<gene>
    <name evidence="9" type="ORF">GCM10009838_81340</name>
</gene>
<keyword evidence="4 7" id="KW-1133">Transmembrane helix</keyword>
<dbReference type="PROSITE" id="PS00166">
    <property type="entry name" value="ENOYL_COA_HYDRATASE"/>
    <property type="match status" value="1"/>
</dbReference>
<dbReference type="PROSITE" id="PS50850">
    <property type="entry name" value="MFS"/>
    <property type="match status" value="1"/>
</dbReference>
<dbReference type="Pfam" id="PF07690">
    <property type="entry name" value="MFS_1"/>
    <property type="match status" value="1"/>
</dbReference>
<protein>
    <submittedName>
        <fullName evidence="9">MFS transporter</fullName>
    </submittedName>
</protein>
<dbReference type="PANTHER" id="PTHR23513">
    <property type="entry name" value="INTEGRAL MEMBRANE EFFLUX PROTEIN-RELATED"/>
    <property type="match status" value="1"/>
</dbReference>
<keyword evidence="2" id="KW-1003">Cell membrane</keyword>
<dbReference type="SUPFAM" id="SSF103473">
    <property type="entry name" value="MFS general substrate transporter"/>
    <property type="match status" value="1"/>
</dbReference>
<feature type="compositionally biased region" description="Low complexity" evidence="6">
    <location>
        <begin position="217"/>
        <end position="232"/>
    </location>
</feature>
<evidence type="ECO:0000256" key="2">
    <source>
        <dbReference type="ARBA" id="ARBA00022475"/>
    </source>
</evidence>
<name>A0ABP5EN50_9ACTN</name>
<feature type="transmembrane region" description="Helical" evidence="7">
    <location>
        <begin position="320"/>
        <end position="338"/>
    </location>
</feature>
<feature type="region of interest" description="Disordered" evidence="6">
    <location>
        <begin position="1"/>
        <end position="21"/>
    </location>
</feature>
<dbReference type="InterPro" id="IPR036259">
    <property type="entry name" value="MFS_trans_sf"/>
</dbReference>
<keyword evidence="10" id="KW-1185">Reference proteome</keyword>
<feature type="transmembrane region" description="Helical" evidence="7">
    <location>
        <begin position="413"/>
        <end position="433"/>
    </location>
</feature>
<keyword evidence="5 7" id="KW-0472">Membrane</keyword>
<accession>A0ABP5EN50</accession>
<evidence type="ECO:0000256" key="7">
    <source>
        <dbReference type="SAM" id="Phobius"/>
    </source>
</evidence>
<organism evidence="9 10">
    <name type="scientific">Catenulispora subtropica</name>
    <dbReference type="NCBI Taxonomy" id="450798"/>
    <lineage>
        <taxon>Bacteria</taxon>
        <taxon>Bacillati</taxon>
        <taxon>Actinomycetota</taxon>
        <taxon>Actinomycetes</taxon>
        <taxon>Catenulisporales</taxon>
        <taxon>Catenulisporaceae</taxon>
        <taxon>Catenulispora</taxon>
    </lineage>
</organism>
<dbReference type="PANTHER" id="PTHR23513:SF6">
    <property type="entry name" value="MAJOR FACILITATOR SUPERFAMILY ASSOCIATED DOMAIN-CONTAINING PROTEIN"/>
    <property type="match status" value="1"/>
</dbReference>
<evidence type="ECO:0000256" key="3">
    <source>
        <dbReference type="ARBA" id="ARBA00022692"/>
    </source>
</evidence>
<evidence type="ECO:0000256" key="1">
    <source>
        <dbReference type="ARBA" id="ARBA00004651"/>
    </source>
</evidence>
<dbReference type="RefSeq" id="WP_344662561.1">
    <property type="nucleotide sequence ID" value="NZ_BAAAQM010000076.1"/>
</dbReference>
<dbReference type="Gene3D" id="1.20.1250.20">
    <property type="entry name" value="MFS general substrate transporter like domains"/>
    <property type="match status" value="1"/>
</dbReference>
<evidence type="ECO:0000259" key="8">
    <source>
        <dbReference type="PROSITE" id="PS50850"/>
    </source>
</evidence>
<comment type="subcellular location">
    <subcellularLocation>
        <location evidence="1">Cell membrane</location>
        <topology evidence="1">Multi-pass membrane protein</topology>
    </subcellularLocation>
</comment>
<proteinExistence type="predicted"/>
<dbReference type="EMBL" id="BAAAQM010000076">
    <property type="protein sequence ID" value="GAA2003035.1"/>
    <property type="molecule type" value="Genomic_DNA"/>
</dbReference>
<keyword evidence="3 7" id="KW-0812">Transmembrane</keyword>
<evidence type="ECO:0000313" key="9">
    <source>
        <dbReference type="EMBL" id="GAA2003035.1"/>
    </source>
</evidence>
<sequence>MTSTTLADGAEQTGGPAPRFPDRSFRALWTATGLSQVGSAVSNVTIPVCAAVTLDATAGQMTLLAAVELVPSLLIRIPAAAWSDGLRRPRAPLMALCNLVQAAVMACVPLLWWLGALSIGLLLVLGAAASAALGVYAALSSPLLVQVVPKAHLVDANGKMSATRSVADISGPALGGALMARIAAPYVVLADALSFLASAVLLARIRPRPHDRAVDHGGATADSGADPGAGASRPKPPRPGRRANLRLAWALARQSGVRVAVTVAFVNGLVQPVIVLFLVRTAHMRPSTIGVLLSFGAIGGVTGGLLVGRVQKALGGGRTVALGALASVLSLAVLPFAAPGPVAAAGLVLLELGGSFGGTLLIATVFGALQSAAPPDRIAQVMATAMVQLQAASLLGVPAGGALAVAFGPRTAMVAAAAVMAGVLVPQLLRWALTRWAPDRPLTV</sequence>
<feature type="transmembrane region" description="Helical" evidence="7">
    <location>
        <begin position="121"/>
        <end position="139"/>
    </location>
</feature>
<feature type="transmembrane region" description="Helical" evidence="7">
    <location>
        <begin position="256"/>
        <end position="277"/>
    </location>
</feature>
<dbReference type="InterPro" id="IPR020846">
    <property type="entry name" value="MFS_dom"/>
</dbReference>
<feature type="domain" description="Major facilitator superfamily (MFS) profile" evidence="8">
    <location>
        <begin position="248"/>
        <end position="444"/>
    </location>
</feature>
<dbReference type="InterPro" id="IPR011701">
    <property type="entry name" value="MFS"/>
</dbReference>
<reference evidence="10" key="1">
    <citation type="journal article" date="2019" name="Int. J. Syst. Evol. Microbiol.">
        <title>The Global Catalogue of Microorganisms (GCM) 10K type strain sequencing project: providing services to taxonomists for standard genome sequencing and annotation.</title>
        <authorList>
            <consortium name="The Broad Institute Genomics Platform"/>
            <consortium name="The Broad Institute Genome Sequencing Center for Infectious Disease"/>
            <person name="Wu L."/>
            <person name="Ma J."/>
        </authorList>
    </citation>
    <scope>NUCLEOTIDE SEQUENCE [LARGE SCALE GENOMIC DNA]</scope>
    <source>
        <strain evidence="10">JCM 16013</strain>
    </source>
</reference>
<evidence type="ECO:0000256" key="5">
    <source>
        <dbReference type="ARBA" id="ARBA00023136"/>
    </source>
</evidence>
<feature type="region of interest" description="Disordered" evidence="6">
    <location>
        <begin position="211"/>
        <end position="241"/>
    </location>
</feature>
<evidence type="ECO:0000256" key="4">
    <source>
        <dbReference type="ARBA" id="ARBA00022989"/>
    </source>
</evidence>
<evidence type="ECO:0000256" key="6">
    <source>
        <dbReference type="SAM" id="MobiDB-lite"/>
    </source>
</evidence>
<dbReference type="CDD" id="cd06173">
    <property type="entry name" value="MFS_MefA_like"/>
    <property type="match status" value="1"/>
</dbReference>
<evidence type="ECO:0000313" key="10">
    <source>
        <dbReference type="Proteomes" id="UP001499854"/>
    </source>
</evidence>
<feature type="transmembrane region" description="Helical" evidence="7">
    <location>
        <begin position="344"/>
        <end position="369"/>
    </location>
</feature>
<dbReference type="Proteomes" id="UP001499854">
    <property type="component" value="Unassembled WGS sequence"/>
</dbReference>
<dbReference type="InterPro" id="IPR018376">
    <property type="entry name" value="Enoyl-CoA_hyd/isom_CS"/>
</dbReference>
<feature type="transmembrane region" description="Helical" evidence="7">
    <location>
        <begin position="289"/>
        <end position="308"/>
    </location>
</feature>